<dbReference type="EMBL" id="MCRJ01000132">
    <property type="protein sequence ID" value="ODN68803.1"/>
    <property type="molecule type" value="Genomic_DNA"/>
</dbReference>
<name>A0A1E3GXP5_9HYPH</name>
<reference evidence="1 2" key="1">
    <citation type="submission" date="2016-07" db="EMBL/GenBank/DDBJ databases">
        <title>Draft Genome Sequence of Methylobrevis pamukkalensis PK2.</title>
        <authorList>
            <person name="Vasilenko O.V."/>
            <person name="Doronina N.V."/>
            <person name="Shmareva M.N."/>
            <person name="Tarlachkov S.V."/>
            <person name="Mustakhimov I."/>
            <person name="Trotsenko Y.A."/>
        </authorList>
    </citation>
    <scope>NUCLEOTIDE SEQUENCE [LARGE SCALE GENOMIC DNA]</scope>
    <source>
        <strain evidence="1 2">PK2</strain>
    </source>
</reference>
<evidence type="ECO:0000313" key="2">
    <source>
        <dbReference type="Proteomes" id="UP000094622"/>
    </source>
</evidence>
<dbReference type="AlphaFoldDB" id="A0A1E3GXP5"/>
<evidence type="ECO:0008006" key="3">
    <source>
        <dbReference type="Google" id="ProtNLM"/>
    </source>
</evidence>
<comment type="caution">
    <text evidence="1">The sequence shown here is derived from an EMBL/GenBank/DDBJ whole genome shotgun (WGS) entry which is preliminary data.</text>
</comment>
<dbReference type="RefSeq" id="WP_069308134.1">
    <property type="nucleotide sequence ID" value="NZ_MCRJ01000132.1"/>
</dbReference>
<protein>
    <recommendedName>
        <fullName evidence="3">DNA methyltransferase</fullName>
    </recommendedName>
</protein>
<evidence type="ECO:0000313" key="1">
    <source>
        <dbReference type="EMBL" id="ODN68803.1"/>
    </source>
</evidence>
<keyword evidence="2" id="KW-1185">Reference proteome</keyword>
<proteinExistence type="predicted"/>
<organism evidence="1 2">
    <name type="scientific">Methylobrevis pamukkalensis</name>
    <dbReference type="NCBI Taxonomy" id="1439726"/>
    <lineage>
        <taxon>Bacteria</taxon>
        <taxon>Pseudomonadati</taxon>
        <taxon>Pseudomonadota</taxon>
        <taxon>Alphaproteobacteria</taxon>
        <taxon>Hyphomicrobiales</taxon>
        <taxon>Pleomorphomonadaceae</taxon>
        <taxon>Methylobrevis</taxon>
    </lineage>
</organism>
<dbReference type="PATRIC" id="fig|1439726.3.peg.4117"/>
<sequence length="229" mass="24857">MVVPTLEQAVSAFGKRTKAKLSNVAISGAPEDQLRGPLEVLLADLALIAGHQPGAVGLVGETSLSEDRTRPDYAVTVLNALVGFIELKAPGKGANPRTFKDKHDKAQWERLKSLPNLLYTDGNSFGLWRDGDRVGDVIRLDGDVETSGDKLTAPPGLVMLVTDFLSWQPISPKSPKRLAEVSARLCRLLREEVGEQLRKENAGLTGLAKDWRRLLFPEADDASFADGYA</sequence>
<accession>A0A1E3GXP5</accession>
<gene>
    <name evidence="1" type="ORF">A6302_03904</name>
</gene>
<dbReference type="Proteomes" id="UP000094622">
    <property type="component" value="Unassembled WGS sequence"/>
</dbReference>